<feature type="compositionally biased region" description="Low complexity" evidence="1">
    <location>
        <begin position="24"/>
        <end position="39"/>
    </location>
</feature>
<proteinExistence type="predicted"/>
<feature type="non-terminal residue" evidence="2">
    <location>
        <position position="1"/>
    </location>
</feature>
<comment type="caution">
    <text evidence="2">The sequence shown here is derived from an EMBL/GenBank/DDBJ whole genome shotgun (WGS) entry which is preliminary data.</text>
</comment>
<feature type="compositionally biased region" description="Basic and acidic residues" evidence="1">
    <location>
        <begin position="1"/>
        <end position="10"/>
    </location>
</feature>
<gene>
    <name evidence="2" type="ORF">S12H4_06734</name>
</gene>
<dbReference type="EMBL" id="BARW01002403">
    <property type="protein sequence ID" value="GAI71024.1"/>
    <property type="molecule type" value="Genomic_DNA"/>
</dbReference>
<evidence type="ECO:0000256" key="1">
    <source>
        <dbReference type="SAM" id="MobiDB-lite"/>
    </source>
</evidence>
<feature type="region of interest" description="Disordered" evidence="1">
    <location>
        <begin position="1"/>
        <end position="66"/>
    </location>
</feature>
<name>X1ST95_9ZZZZ</name>
<evidence type="ECO:0000313" key="2">
    <source>
        <dbReference type="EMBL" id="GAI71024.1"/>
    </source>
</evidence>
<sequence>PRPDHTKALEEFAGSVTAPQTAIKAPPEQKTTPTTQPAEKSPEIEPQAAQRVHLTEPQPGGLSTEETVAYENREIAKNLVQVEKHYAQKLRINGKPCDCGTGRHLLFIEGGCENAISMVDNPDVYYRILEWCKEVGPKSTDESAKSGLYDEEYPTFSHQARDFGR</sequence>
<protein>
    <submittedName>
        <fullName evidence="2">Uncharacterized protein</fullName>
    </submittedName>
</protein>
<reference evidence="2" key="1">
    <citation type="journal article" date="2014" name="Front. Microbiol.">
        <title>High frequency of phylogenetically diverse reductive dehalogenase-homologous genes in deep subseafloor sedimentary metagenomes.</title>
        <authorList>
            <person name="Kawai M."/>
            <person name="Futagami T."/>
            <person name="Toyoda A."/>
            <person name="Takaki Y."/>
            <person name="Nishi S."/>
            <person name="Hori S."/>
            <person name="Arai W."/>
            <person name="Tsubouchi T."/>
            <person name="Morono Y."/>
            <person name="Uchiyama I."/>
            <person name="Ito T."/>
            <person name="Fujiyama A."/>
            <person name="Inagaki F."/>
            <person name="Takami H."/>
        </authorList>
    </citation>
    <scope>NUCLEOTIDE SEQUENCE</scope>
    <source>
        <strain evidence="2">Expedition CK06-06</strain>
    </source>
</reference>
<dbReference type="AlphaFoldDB" id="X1ST95"/>
<accession>X1ST95</accession>
<organism evidence="2">
    <name type="scientific">marine sediment metagenome</name>
    <dbReference type="NCBI Taxonomy" id="412755"/>
    <lineage>
        <taxon>unclassified sequences</taxon>
        <taxon>metagenomes</taxon>
        <taxon>ecological metagenomes</taxon>
    </lineage>
</organism>